<evidence type="ECO:0008006" key="3">
    <source>
        <dbReference type="Google" id="ProtNLM"/>
    </source>
</evidence>
<dbReference type="Proteomes" id="UP001172673">
    <property type="component" value="Unassembled WGS sequence"/>
</dbReference>
<name>A0AA39CCY3_9EURO</name>
<dbReference type="Gene3D" id="3.30.710.10">
    <property type="entry name" value="Potassium Channel Kv1.1, Chain A"/>
    <property type="match status" value="1"/>
</dbReference>
<sequence>MAESAKNEVELPEDQCRAFDIFVMCGYSGMVEDAGKTTQETLSVLKAYQLADKLCMPDFQKILIEKLKQHSRKVLKHPRDLIWLLKNVLKESALYRFKWDQLVYDVRADKETYQSPKDGYNMGTALRDLLADTEISTQFLWACMGSKVLGESRAAREGCHYHIHGNGENCDVTKRKAKKAART</sequence>
<proteinExistence type="predicted"/>
<dbReference type="AlphaFoldDB" id="A0AA39CCY3"/>
<evidence type="ECO:0000313" key="1">
    <source>
        <dbReference type="EMBL" id="KAJ9603696.1"/>
    </source>
</evidence>
<accession>A0AA39CCY3</accession>
<dbReference type="EMBL" id="JAPDRK010000021">
    <property type="protein sequence ID" value="KAJ9603696.1"/>
    <property type="molecule type" value="Genomic_DNA"/>
</dbReference>
<keyword evidence="2" id="KW-1185">Reference proteome</keyword>
<reference evidence="1" key="1">
    <citation type="submission" date="2022-10" db="EMBL/GenBank/DDBJ databases">
        <title>Culturing micro-colonial fungi from biological soil crusts in the Mojave desert and describing Neophaeococcomyces mojavensis, and introducing the new genera and species Taxawa tesnikishii.</title>
        <authorList>
            <person name="Kurbessoian T."/>
            <person name="Stajich J.E."/>
        </authorList>
    </citation>
    <scope>NUCLEOTIDE SEQUENCE</scope>
    <source>
        <strain evidence="1">TK_41</strain>
    </source>
</reference>
<gene>
    <name evidence="1" type="ORF">H2200_011882</name>
</gene>
<evidence type="ECO:0000313" key="2">
    <source>
        <dbReference type="Proteomes" id="UP001172673"/>
    </source>
</evidence>
<comment type="caution">
    <text evidence="1">The sequence shown here is derived from an EMBL/GenBank/DDBJ whole genome shotgun (WGS) entry which is preliminary data.</text>
</comment>
<organism evidence="1 2">
    <name type="scientific">Cladophialophora chaetospira</name>
    <dbReference type="NCBI Taxonomy" id="386627"/>
    <lineage>
        <taxon>Eukaryota</taxon>
        <taxon>Fungi</taxon>
        <taxon>Dikarya</taxon>
        <taxon>Ascomycota</taxon>
        <taxon>Pezizomycotina</taxon>
        <taxon>Eurotiomycetes</taxon>
        <taxon>Chaetothyriomycetidae</taxon>
        <taxon>Chaetothyriales</taxon>
        <taxon>Herpotrichiellaceae</taxon>
        <taxon>Cladophialophora</taxon>
    </lineage>
</organism>
<protein>
    <recommendedName>
        <fullName evidence="3">BTB domain-containing protein</fullName>
    </recommendedName>
</protein>
<dbReference type="InterPro" id="IPR011333">
    <property type="entry name" value="SKP1/BTB/POZ_sf"/>
</dbReference>